<dbReference type="SMART" id="SM00220">
    <property type="entry name" value="S_TKc"/>
    <property type="match status" value="1"/>
</dbReference>
<dbReference type="GO" id="GO:0004674">
    <property type="term" value="F:protein serine/threonine kinase activity"/>
    <property type="evidence" value="ECO:0007669"/>
    <property type="project" value="UniProtKB-KW"/>
</dbReference>
<dbReference type="SUPFAM" id="SSF56112">
    <property type="entry name" value="Protein kinase-like (PK-like)"/>
    <property type="match status" value="1"/>
</dbReference>
<evidence type="ECO:0000313" key="15">
    <source>
        <dbReference type="EMBL" id="KAH9587441.1"/>
    </source>
</evidence>
<comment type="similarity">
    <text evidence="13">Belongs to the protein kinase superfamily. Ser/Thr protein kinase family. Aurora subfamily.</text>
</comment>
<comment type="caution">
    <text evidence="15">The sequence shown here is derived from an EMBL/GenBank/DDBJ whole genome shotgun (WGS) entry which is preliminary data.</text>
</comment>
<feature type="cross-link" description="Glycyl lysine isopeptide (Lys-Gly) (interchain with G-Cter in SUMO2)" evidence="10">
    <location>
        <position position="175"/>
    </location>
</feature>
<reference evidence="15" key="1">
    <citation type="journal article" date="2012" name="Nat. Genet.">
        <title>Whole-genome sequence of Schistosoma haematobium.</title>
        <authorList>
            <person name="Young N.D."/>
            <person name="Jex A.R."/>
            <person name="Li B."/>
            <person name="Liu S."/>
            <person name="Yang L."/>
            <person name="Xiong Z."/>
            <person name="Li Y."/>
            <person name="Cantacessi C."/>
            <person name="Hall R.S."/>
            <person name="Xu X."/>
            <person name="Chen F."/>
            <person name="Wu X."/>
            <person name="Zerlotini A."/>
            <person name="Oliveira G."/>
            <person name="Hofmann A."/>
            <person name="Zhang G."/>
            <person name="Fang X."/>
            <person name="Kang Y."/>
            <person name="Campbell B.E."/>
            <person name="Loukas A."/>
            <person name="Ranganathan S."/>
            <person name="Rollinson D."/>
            <person name="Rinaldi G."/>
            <person name="Brindley P.J."/>
            <person name="Yang H."/>
            <person name="Wang J."/>
            <person name="Wang J."/>
            <person name="Gasser R.B."/>
        </authorList>
    </citation>
    <scope>NUCLEOTIDE SEQUENCE</scope>
</reference>
<dbReference type="InterPro" id="IPR030616">
    <property type="entry name" value="Aur-like"/>
</dbReference>
<dbReference type="KEGG" id="shx:MS3_00005180"/>
<dbReference type="AlphaFoldDB" id="A0A922LJL4"/>
<comment type="catalytic activity">
    <reaction evidence="7 13">
        <text>L-seryl-[protein] + ATP = O-phospho-L-seryl-[protein] + ADP + H(+)</text>
        <dbReference type="Rhea" id="RHEA:17989"/>
        <dbReference type="Rhea" id="RHEA-COMP:9863"/>
        <dbReference type="Rhea" id="RHEA-COMP:11604"/>
        <dbReference type="ChEBI" id="CHEBI:15378"/>
        <dbReference type="ChEBI" id="CHEBI:29999"/>
        <dbReference type="ChEBI" id="CHEBI:30616"/>
        <dbReference type="ChEBI" id="CHEBI:83421"/>
        <dbReference type="ChEBI" id="CHEBI:456216"/>
        <dbReference type="EC" id="2.7.11.1"/>
    </reaction>
</comment>
<protein>
    <recommendedName>
        <fullName evidence="13">Aurora kinase</fullName>
        <ecNumber evidence="13">2.7.11.1</ecNumber>
    </recommendedName>
</protein>
<feature type="domain" description="Protein kinase" evidence="14">
    <location>
        <begin position="50"/>
        <end position="301"/>
    </location>
</feature>
<feature type="binding site" evidence="9">
    <location>
        <position position="191"/>
    </location>
    <ligand>
        <name>ATP</name>
        <dbReference type="ChEBI" id="CHEBI:30616"/>
    </ligand>
</feature>
<evidence type="ECO:0000256" key="12">
    <source>
        <dbReference type="RuleBase" id="RU000304"/>
    </source>
</evidence>
<evidence type="ECO:0000256" key="9">
    <source>
        <dbReference type="PIRSR" id="PIRSR630616-2"/>
    </source>
</evidence>
<keyword evidence="3 9" id="KW-0547">Nucleotide-binding</keyword>
<feature type="binding site" evidence="9">
    <location>
        <begin position="177"/>
        <end position="178"/>
    </location>
    <ligand>
        <name>ATP</name>
        <dbReference type="ChEBI" id="CHEBI:30616"/>
    </ligand>
</feature>
<comment type="catalytic activity">
    <reaction evidence="6 13">
        <text>L-threonyl-[protein] + ATP = O-phospho-L-threonyl-[protein] + ADP + H(+)</text>
        <dbReference type="Rhea" id="RHEA:46608"/>
        <dbReference type="Rhea" id="RHEA-COMP:11060"/>
        <dbReference type="Rhea" id="RHEA-COMP:11605"/>
        <dbReference type="ChEBI" id="CHEBI:15378"/>
        <dbReference type="ChEBI" id="CHEBI:30013"/>
        <dbReference type="ChEBI" id="CHEBI:30616"/>
        <dbReference type="ChEBI" id="CHEBI:61977"/>
        <dbReference type="ChEBI" id="CHEBI:456216"/>
        <dbReference type="EC" id="2.7.11.1"/>
    </reaction>
</comment>
<keyword evidence="16" id="KW-1185">Reference proteome</keyword>
<evidence type="ECO:0000256" key="7">
    <source>
        <dbReference type="ARBA" id="ARBA00048679"/>
    </source>
</evidence>
<feature type="active site" description="Proton acceptor" evidence="8">
    <location>
        <position position="173"/>
    </location>
</feature>
<evidence type="ECO:0000256" key="6">
    <source>
        <dbReference type="ARBA" id="ARBA00047899"/>
    </source>
</evidence>
<dbReference type="CDD" id="cd14007">
    <property type="entry name" value="STKc_Aurora"/>
    <property type="match status" value="1"/>
</dbReference>
<reference evidence="15" key="4">
    <citation type="journal article" date="2022" name="PLoS Pathog.">
        <title>Chromosome-level genome of Schistosoma haematobium underpins genome-wide explorations of molecular variation.</title>
        <authorList>
            <person name="Stroehlein A.J."/>
            <person name="Korhonen P.K."/>
            <person name="Lee V.V."/>
            <person name="Ralph S.A."/>
            <person name="Mentink-Kane M."/>
            <person name="You H."/>
            <person name="McManus D.P."/>
            <person name="Tchuente L.T."/>
            <person name="Stothard J.R."/>
            <person name="Kaur P."/>
            <person name="Dudchenko O."/>
            <person name="Aiden E.L."/>
            <person name="Yang B."/>
            <person name="Yang H."/>
            <person name="Emery A.M."/>
            <person name="Webster B.L."/>
            <person name="Brindley P.J."/>
            <person name="Rollinson D."/>
            <person name="Chang B.C.H."/>
            <person name="Gasser R.B."/>
            <person name="Young N.D."/>
        </authorList>
    </citation>
    <scope>NUCLEOTIDE SEQUENCE</scope>
</reference>
<dbReference type="GO" id="GO:0005524">
    <property type="term" value="F:ATP binding"/>
    <property type="evidence" value="ECO:0007669"/>
    <property type="project" value="UniProtKB-UniRule"/>
</dbReference>
<dbReference type="Pfam" id="PF00069">
    <property type="entry name" value="Pkinase"/>
    <property type="match status" value="1"/>
</dbReference>
<evidence type="ECO:0000256" key="1">
    <source>
        <dbReference type="ARBA" id="ARBA00022527"/>
    </source>
</evidence>
<dbReference type="InterPro" id="IPR000719">
    <property type="entry name" value="Prot_kinase_dom"/>
</dbReference>
<evidence type="ECO:0000259" key="14">
    <source>
        <dbReference type="PROSITE" id="PS50011"/>
    </source>
</evidence>
<feature type="binding site" evidence="9 11">
    <location>
        <position position="79"/>
    </location>
    <ligand>
        <name>ATP</name>
        <dbReference type="ChEBI" id="CHEBI:30616"/>
    </ligand>
</feature>
<evidence type="ECO:0000256" key="5">
    <source>
        <dbReference type="ARBA" id="ARBA00022840"/>
    </source>
</evidence>
<sequence>MLPSDNDPSHLHCSSPTYVHDTENHVSRTFANSSADFHKKRKSKWTIDDIDIGRKLGEGRFGSVHLAREKASRFVIALKILLKPRLVTKELMKQVQREIEIQSHLKHPNIVRMYSYFYDKKRIYLVLEYVPRGELSKEINRFGHFGDSRAATYVYQLSKALSYCHQNDVIHRDIKPENILLGARGEVKIADFGSAVHLPASRRMTTFGTLNYLAPELFHLECVHDHRVDIWSLGILTFEMLTGHLPFDGETFQEISEKIRNADVSYPDTLNLGATKLITSMLKKLSSQRVSLNEIDNYDWIKMHAEFSVNQCRAALQDWENVNNQNSTCPSSSSYECSSTFISVMENEISRKWVKD</sequence>
<dbReference type="Gene3D" id="1.10.510.10">
    <property type="entry name" value="Transferase(Phosphotransferase) domain 1"/>
    <property type="match status" value="1"/>
</dbReference>
<dbReference type="InterPro" id="IPR011009">
    <property type="entry name" value="Kinase-like_dom_sf"/>
</dbReference>
<evidence type="ECO:0000256" key="3">
    <source>
        <dbReference type="ARBA" id="ARBA00022741"/>
    </source>
</evidence>
<evidence type="ECO:0000256" key="4">
    <source>
        <dbReference type="ARBA" id="ARBA00022777"/>
    </source>
</evidence>
<name>A0A922LJL4_SCHHA</name>
<feature type="non-terminal residue" evidence="15">
    <location>
        <position position="1"/>
    </location>
</feature>
<dbReference type="FunFam" id="1.10.510.10:FF:000235">
    <property type="entry name" value="Serine/threonine-protein kinase ark1"/>
    <property type="match status" value="1"/>
</dbReference>
<keyword evidence="1 12" id="KW-0723">Serine/threonine-protein kinase</keyword>
<dbReference type="InterPro" id="IPR017441">
    <property type="entry name" value="Protein_kinase_ATP_BS"/>
</dbReference>
<reference evidence="15" key="2">
    <citation type="journal article" date="2019" name="Gigascience">
        <title>High-quality Schistosoma haematobium genome achieved by single-molecule and long-range sequencing.</title>
        <authorList>
            <person name="Stroehlein A.J."/>
            <person name="Korhonen P.K."/>
            <person name="Chong T.M."/>
            <person name="Lim Y.L."/>
            <person name="Chan K.G."/>
            <person name="Webster B."/>
            <person name="Rollinson D."/>
            <person name="Brindley P.J."/>
            <person name="Gasser R.B."/>
            <person name="Young N.D."/>
        </authorList>
    </citation>
    <scope>NUCLEOTIDE SEQUENCE</scope>
</reference>
<dbReference type="GeneID" id="24595824"/>
<evidence type="ECO:0000256" key="2">
    <source>
        <dbReference type="ARBA" id="ARBA00022679"/>
    </source>
</evidence>
<dbReference type="PROSITE" id="PS50011">
    <property type="entry name" value="PROTEIN_KINASE_DOM"/>
    <property type="match status" value="1"/>
</dbReference>
<reference evidence="15" key="3">
    <citation type="submission" date="2021-06" db="EMBL/GenBank/DDBJ databases">
        <title>Chromosome-level genome assembly for S. haematobium.</title>
        <authorList>
            <person name="Stroehlein A.J."/>
        </authorList>
    </citation>
    <scope>NUCLEOTIDE SEQUENCE</scope>
</reference>
<dbReference type="EC" id="2.7.11.1" evidence="13"/>
<keyword evidence="4 13" id="KW-0418">Kinase</keyword>
<evidence type="ECO:0000256" key="11">
    <source>
        <dbReference type="PROSITE-ProRule" id="PRU10141"/>
    </source>
</evidence>
<proteinExistence type="inferred from homology"/>
<keyword evidence="5 9" id="KW-0067">ATP-binding</keyword>
<keyword evidence="2 13" id="KW-0808">Transferase</keyword>
<dbReference type="RefSeq" id="XP_051069159.1">
    <property type="nucleotide sequence ID" value="XM_051213204.1"/>
</dbReference>
<gene>
    <name evidence="15" type="ORF">MS3_00005180</name>
</gene>
<dbReference type="PROSITE" id="PS00107">
    <property type="entry name" value="PROTEIN_KINASE_ATP"/>
    <property type="match status" value="1"/>
</dbReference>
<feature type="binding site" evidence="9">
    <location>
        <position position="60"/>
    </location>
    <ligand>
        <name>ATP</name>
        <dbReference type="ChEBI" id="CHEBI:30616"/>
    </ligand>
</feature>
<dbReference type="Proteomes" id="UP000471633">
    <property type="component" value="Unassembled WGS sequence"/>
</dbReference>
<dbReference type="EMBL" id="AMPZ03000003">
    <property type="protein sequence ID" value="KAH9587441.1"/>
    <property type="molecule type" value="Genomic_DNA"/>
</dbReference>
<dbReference type="CTD" id="24595824"/>
<dbReference type="InterPro" id="IPR008271">
    <property type="entry name" value="Ser/Thr_kinase_AS"/>
</dbReference>
<evidence type="ECO:0000256" key="8">
    <source>
        <dbReference type="PIRSR" id="PIRSR630616-1"/>
    </source>
</evidence>
<dbReference type="FunFam" id="3.30.200.20:FF:000042">
    <property type="entry name" value="Aurora kinase A"/>
    <property type="match status" value="1"/>
</dbReference>
<organism evidence="15 16">
    <name type="scientific">Schistosoma haematobium</name>
    <name type="common">Blood fluke</name>
    <dbReference type="NCBI Taxonomy" id="6185"/>
    <lineage>
        <taxon>Eukaryota</taxon>
        <taxon>Metazoa</taxon>
        <taxon>Spiralia</taxon>
        <taxon>Lophotrochozoa</taxon>
        <taxon>Platyhelminthes</taxon>
        <taxon>Trematoda</taxon>
        <taxon>Digenea</taxon>
        <taxon>Strigeidida</taxon>
        <taxon>Schistosomatoidea</taxon>
        <taxon>Schistosomatidae</taxon>
        <taxon>Schistosoma</taxon>
    </lineage>
</organism>
<evidence type="ECO:0000256" key="10">
    <source>
        <dbReference type="PIRSR" id="PIRSR630616-3"/>
    </source>
</evidence>
<dbReference type="PANTHER" id="PTHR24350">
    <property type="entry name" value="SERINE/THREONINE-PROTEIN KINASE IAL-RELATED"/>
    <property type="match status" value="1"/>
</dbReference>
<accession>A0A922LJL4</accession>
<evidence type="ECO:0000256" key="13">
    <source>
        <dbReference type="RuleBase" id="RU367134"/>
    </source>
</evidence>
<dbReference type="PROSITE" id="PS00108">
    <property type="entry name" value="PROTEIN_KINASE_ST"/>
    <property type="match status" value="1"/>
</dbReference>
<evidence type="ECO:0000313" key="16">
    <source>
        <dbReference type="Proteomes" id="UP000471633"/>
    </source>
</evidence>